<name>A0A8J5L9L2_ZINOF</name>
<dbReference type="Pfam" id="PF00411">
    <property type="entry name" value="Ribosomal_S11"/>
    <property type="match status" value="1"/>
</dbReference>
<evidence type="ECO:0000256" key="1">
    <source>
        <dbReference type="ARBA" id="ARBA00006194"/>
    </source>
</evidence>
<dbReference type="InterPro" id="IPR036967">
    <property type="entry name" value="Ribosomal_uS11_sf"/>
</dbReference>
<dbReference type="GO" id="GO:0006412">
    <property type="term" value="P:translation"/>
    <property type="evidence" value="ECO:0007669"/>
    <property type="project" value="InterPro"/>
</dbReference>
<gene>
    <name evidence="6" type="ORF">ZIOFF_028831</name>
</gene>
<evidence type="ECO:0000256" key="2">
    <source>
        <dbReference type="ARBA" id="ARBA00022980"/>
    </source>
</evidence>
<protein>
    <recommendedName>
        <fullName evidence="4">40S ribosomal protein S14</fullName>
    </recommendedName>
</protein>
<keyword evidence="5" id="KW-1133">Transmembrane helix</keyword>
<keyword evidence="2" id="KW-0689">Ribosomal protein</keyword>
<feature type="transmembrane region" description="Helical" evidence="5">
    <location>
        <begin position="180"/>
        <end position="199"/>
    </location>
</feature>
<evidence type="ECO:0000256" key="4">
    <source>
        <dbReference type="ARBA" id="ARBA00044343"/>
    </source>
</evidence>
<dbReference type="GO" id="GO:0003735">
    <property type="term" value="F:structural constituent of ribosome"/>
    <property type="evidence" value="ECO:0007669"/>
    <property type="project" value="InterPro"/>
</dbReference>
<dbReference type="GO" id="GO:1990904">
    <property type="term" value="C:ribonucleoprotein complex"/>
    <property type="evidence" value="ECO:0007669"/>
    <property type="project" value="UniProtKB-KW"/>
</dbReference>
<keyword evidence="3" id="KW-0687">Ribonucleoprotein</keyword>
<evidence type="ECO:0000313" key="6">
    <source>
        <dbReference type="EMBL" id="KAG6510794.1"/>
    </source>
</evidence>
<dbReference type="Gene3D" id="3.30.420.80">
    <property type="entry name" value="Ribosomal protein S11"/>
    <property type="match status" value="1"/>
</dbReference>
<reference evidence="6 7" key="1">
    <citation type="submission" date="2020-08" db="EMBL/GenBank/DDBJ databases">
        <title>Plant Genome Project.</title>
        <authorList>
            <person name="Zhang R.-G."/>
        </authorList>
    </citation>
    <scope>NUCLEOTIDE SEQUENCE [LARGE SCALE GENOMIC DNA]</scope>
    <source>
        <tissue evidence="6">Rhizome</tissue>
    </source>
</reference>
<keyword evidence="7" id="KW-1185">Reference proteome</keyword>
<accession>A0A8J5L9L2</accession>
<dbReference type="HAMAP" id="MF_01310">
    <property type="entry name" value="Ribosomal_uS11"/>
    <property type="match status" value="1"/>
</dbReference>
<comment type="caution">
    <text evidence="6">The sequence shown here is derived from an EMBL/GenBank/DDBJ whole genome shotgun (WGS) entry which is preliminary data.</text>
</comment>
<dbReference type="Proteomes" id="UP000734854">
    <property type="component" value="Unassembled WGS sequence"/>
</dbReference>
<dbReference type="InterPro" id="IPR001971">
    <property type="entry name" value="Ribosomal_uS11"/>
</dbReference>
<keyword evidence="5" id="KW-0812">Transmembrane</keyword>
<dbReference type="EMBL" id="JACMSC010000008">
    <property type="protein sequence ID" value="KAG6510794.1"/>
    <property type="molecule type" value="Genomic_DNA"/>
</dbReference>
<dbReference type="GO" id="GO:0005840">
    <property type="term" value="C:ribosome"/>
    <property type="evidence" value="ECO:0007669"/>
    <property type="project" value="UniProtKB-KW"/>
</dbReference>
<evidence type="ECO:0000256" key="5">
    <source>
        <dbReference type="SAM" id="Phobius"/>
    </source>
</evidence>
<feature type="transmembrane region" description="Helical" evidence="5">
    <location>
        <begin position="150"/>
        <end position="168"/>
    </location>
</feature>
<dbReference type="PANTHER" id="PTHR11759">
    <property type="entry name" value="40S RIBOSOMAL PROTEIN S14/30S RIBOSOMAL PROTEIN S11"/>
    <property type="match status" value="1"/>
</dbReference>
<organism evidence="6 7">
    <name type="scientific">Zingiber officinale</name>
    <name type="common">Ginger</name>
    <name type="synonym">Amomum zingiber</name>
    <dbReference type="NCBI Taxonomy" id="94328"/>
    <lineage>
        <taxon>Eukaryota</taxon>
        <taxon>Viridiplantae</taxon>
        <taxon>Streptophyta</taxon>
        <taxon>Embryophyta</taxon>
        <taxon>Tracheophyta</taxon>
        <taxon>Spermatophyta</taxon>
        <taxon>Magnoliopsida</taxon>
        <taxon>Liliopsida</taxon>
        <taxon>Zingiberales</taxon>
        <taxon>Zingiberaceae</taxon>
        <taxon>Zingiber</taxon>
    </lineage>
</organism>
<evidence type="ECO:0000313" key="7">
    <source>
        <dbReference type="Proteomes" id="UP000734854"/>
    </source>
</evidence>
<comment type="similarity">
    <text evidence="1">Belongs to the universal ribosomal protein uS11 family.</text>
</comment>
<proteinExistence type="inferred from homology"/>
<sequence length="201" mass="21826">MSGRKKTREPKEENVTLGPTVREGEQVFGVAHIFASFNDTFIVSQISPLSDLSSIFCSMDTSCQLSCEVFAVLGGMKVKADRDESSPYAAMLAAQDVAQRCKELGITALHIKLRATGGNKTKTPGPGAQSALRALARAGMKIGRIGKFFSYYYSNFSPLCIIASVLVWSKSLLDSLHVGIFKINSVKSIYSLYIMLGILKT</sequence>
<dbReference type="FunFam" id="3.30.420.80:FF:000002">
    <property type="entry name" value="40S ribosomal protein S14"/>
    <property type="match status" value="1"/>
</dbReference>
<evidence type="ECO:0000256" key="3">
    <source>
        <dbReference type="ARBA" id="ARBA00023274"/>
    </source>
</evidence>
<keyword evidence="5" id="KW-0472">Membrane</keyword>
<dbReference type="AlphaFoldDB" id="A0A8J5L9L2"/>
<dbReference type="SUPFAM" id="SSF53137">
    <property type="entry name" value="Translational machinery components"/>
    <property type="match status" value="1"/>
</dbReference>